<protein>
    <submittedName>
        <fullName evidence="1">Uncharacterized protein</fullName>
    </submittedName>
</protein>
<name>A0A9W8E5H0_9FUNG</name>
<dbReference type="AlphaFoldDB" id="A0A9W8E5H0"/>
<reference evidence="1" key="1">
    <citation type="submission" date="2022-07" db="EMBL/GenBank/DDBJ databases">
        <title>Phylogenomic reconstructions and comparative analyses of Kickxellomycotina fungi.</title>
        <authorList>
            <person name="Reynolds N.K."/>
            <person name="Stajich J.E."/>
            <person name="Barry K."/>
            <person name="Grigoriev I.V."/>
            <person name="Crous P."/>
            <person name="Smith M.E."/>
        </authorList>
    </citation>
    <scope>NUCLEOTIDE SEQUENCE</scope>
    <source>
        <strain evidence="1">RSA 1196</strain>
    </source>
</reference>
<evidence type="ECO:0000313" key="2">
    <source>
        <dbReference type="Proteomes" id="UP001150925"/>
    </source>
</evidence>
<comment type="caution">
    <text evidence="1">The sequence shown here is derived from an EMBL/GenBank/DDBJ whole genome shotgun (WGS) entry which is preliminary data.</text>
</comment>
<organism evidence="1 2">
    <name type="scientific">Dispira parvispora</name>
    <dbReference type="NCBI Taxonomy" id="1520584"/>
    <lineage>
        <taxon>Eukaryota</taxon>
        <taxon>Fungi</taxon>
        <taxon>Fungi incertae sedis</taxon>
        <taxon>Zoopagomycota</taxon>
        <taxon>Kickxellomycotina</taxon>
        <taxon>Dimargaritomycetes</taxon>
        <taxon>Dimargaritales</taxon>
        <taxon>Dimargaritaceae</taxon>
        <taxon>Dispira</taxon>
    </lineage>
</organism>
<gene>
    <name evidence="1" type="ORF">IWQ62_000968</name>
</gene>
<evidence type="ECO:0000313" key="1">
    <source>
        <dbReference type="EMBL" id="KAJ1968880.1"/>
    </source>
</evidence>
<keyword evidence="2" id="KW-1185">Reference proteome</keyword>
<accession>A0A9W8E5H0</accession>
<feature type="non-terminal residue" evidence="1">
    <location>
        <position position="1"/>
    </location>
</feature>
<proteinExistence type="predicted"/>
<sequence>IRVRRTDLTRLAQTVYPTVVENTMVLFYYFAHQMGVRSHVVIESTDQSALVALVFSPQREDQFLQDHRSVGSAMESAFFNSMQLLLNDARYTRIFGYRQTCWLVKFSICCEDISSVGIATLEEFIVEHWNSFDSTGVG</sequence>
<dbReference type="Proteomes" id="UP001150925">
    <property type="component" value="Unassembled WGS sequence"/>
</dbReference>
<dbReference type="EMBL" id="JANBPY010000124">
    <property type="protein sequence ID" value="KAJ1968880.1"/>
    <property type="molecule type" value="Genomic_DNA"/>
</dbReference>